<protein>
    <submittedName>
        <fullName evidence="8">Fanconi anemia group D2 protein</fullName>
    </submittedName>
</protein>
<dbReference type="SUPFAM" id="SSF48371">
    <property type="entry name" value="ARM repeat"/>
    <property type="match status" value="1"/>
</dbReference>
<dbReference type="EMBL" id="LJIJ01003947">
    <property type="protein sequence ID" value="ODM88226.1"/>
    <property type="molecule type" value="Genomic_DNA"/>
</dbReference>
<evidence type="ECO:0000256" key="7">
    <source>
        <dbReference type="SAM" id="MobiDB-lite"/>
    </source>
</evidence>
<dbReference type="Pfam" id="PF14631">
    <property type="entry name" value="FancD2"/>
    <property type="match status" value="2"/>
</dbReference>
<dbReference type="GO" id="GO:0007129">
    <property type="term" value="P:homologous chromosome pairing at meiosis"/>
    <property type="evidence" value="ECO:0007669"/>
    <property type="project" value="TreeGrafter"/>
</dbReference>
<keyword evidence="9" id="KW-1185">Reference proteome</keyword>
<evidence type="ECO:0000256" key="1">
    <source>
        <dbReference type="ARBA" id="ARBA00004123"/>
    </source>
</evidence>
<dbReference type="GO" id="GO:1990918">
    <property type="term" value="P:double-strand break repair involved in meiotic recombination"/>
    <property type="evidence" value="ECO:0007669"/>
    <property type="project" value="TreeGrafter"/>
</dbReference>
<dbReference type="GO" id="GO:0036297">
    <property type="term" value="P:interstrand cross-link repair"/>
    <property type="evidence" value="ECO:0007669"/>
    <property type="project" value="TreeGrafter"/>
</dbReference>
<dbReference type="InterPro" id="IPR016024">
    <property type="entry name" value="ARM-type_fold"/>
</dbReference>
<dbReference type="Proteomes" id="UP000094527">
    <property type="component" value="Unassembled WGS sequence"/>
</dbReference>
<feature type="compositionally biased region" description="Basic residues" evidence="7">
    <location>
        <begin position="379"/>
        <end position="395"/>
    </location>
</feature>
<feature type="coiled-coil region" evidence="6">
    <location>
        <begin position="562"/>
        <end position="594"/>
    </location>
</feature>
<dbReference type="STRING" id="48709.A0A1D2M5H2"/>
<evidence type="ECO:0000256" key="6">
    <source>
        <dbReference type="SAM" id="Coils"/>
    </source>
</evidence>
<dbReference type="GO" id="GO:0070182">
    <property type="term" value="F:DNA polymerase binding"/>
    <property type="evidence" value="ECO:0007669"/>
    <property type="project" value="TreeGrafter"/>
</dbReference>
<comment type="similarity">
    <text evidence="5">Belongs to the Fanconi anemia protein FANCD2 family.</text>
</comment>
<dbReference type="GO" id="GO:0005634">
    <property type="term" value="C:nucleus"/>
    <property type="evidence" value="ECO:0007669"/>
    <property type="project" value="UniProtKB-SubCell"/>
</dbReference>
<keyword evidence="2" id="KW-1017">Isopeptide bond</keyword>
<reference evidence="8 9" key="1">
    <citation type="journal article" date="2016" name="Genome Biol. Evol.">
        <title>Gene Family Evolution Reflects Adaptation to Soil Environmental Stressors in the Genome of the Collembolan Orchesella cincta.</title>
        <authorList>
            <person name="Faddeeva-Vakhrusheva A."/>
            <person name="Derks M.F."/>
            <person name="Anvar S.Y."/>
            <person name="Agamennone V."/>
            <person name="Suring W."/>
            <person name="Smit S."/>
            <person name="van Straalen N.M."/>
            <person name="Roelofs D."/>
        </authorList>
    </citation>
    <scope>NUCLEOTIDE SEQUENCE [LARGE SCALE GENOMIC DNA]</scope>
    <source>
        <tissue evidence="8">Mixed pool</tissue>
    </source>
</reference>
<dbReference type="GO" id="GO:0000793">
    <property type="term" value="C:condensed chromosome"/>
    <property type="evidence" value="ECO:0007669"/>
    <property type="project" value="TreeGrafter"/>
</dbReference>
<keyword evidence="3" id="KW-0832">Ubl conjugation</keyword>
<comment type="subcellular location">
    <subcellularLocation>
        <location evidence="1">Nucleus</location>
    </subcellularLocation>
</comment>
<keyword evidence="4" id="KW-0539">Nucleus</keyword>
<gene>
    <name evidence="8" type="ORF">Ocin01_18456</name>
</gene>
<evidence type="ECO:0000256" key="3">
    <source>
        <dbReference type="ARBA" id="ARBA00022843"/>
    </source>
</evidence>
<keyword evidence="6" id="KW-0175">Coiled coil</keyword>
<comment type="caution">
    <text evidence="8">The sequence shown here is derived from an EMBL/GenBank/DDBJ whole genome shotgun (WGS) entry which is preliminary data.</text>
</comment>
<name>A0A1D2M5H2_ORCCI</name>
<feature type="region of interest" description="Disordered" evidence="7">
    <location>
        <begin position="922"/>
        <end position="947"/>
    </location>
</feature>
<sequence>MGNITTILVNYPPSRDVALEILSKLSEQNPKKLLLFAPYLMGVLEYVMQFPARQIRSLMNVLAILSQTEGRNPGESNHFSDEFSILLRKQLTHSDIKIRCFGVFGALATIRQLAIQKDPNEARIKELLKLAWNFVERDEDACGIFFDELSNCVSHIPLDICRNFRDTLKEKFENLWTIDQCSQSQFIQYGQRKSLNLDMTYDANKECSQDRLVVIFENKAMQMSPLVVPALLRVLAFLETKVESGELIGIDAILGCPILFPKLEYYQSSSIADFTYNQRVHLGQYLVLAINFFRESVCAFVADSDPELRVKIWLRLENILQLQKFLVSHFDYFPSLPLAYVAEKTIGSKDKDGAGPSGFNCNYYHSVGKMKEAKVVKPSTRKGKGTKKSSKKKARREVSDSESDDDEETSVLVTKKVTSKVNLDEDIQPKKILPHLRRFDSKVFQLLRCPLNCEPTDPEKRDFSRLLSDLSCVSQNPNLIKEVEKFNPDSLSLLLLELKNQASDERCKLDILSVKKLLKYVCKHINSIIEYKEELESESEAVTTTDHQKKLECCLRFLINIMASHFEAIKKLEKDGKEAEIEKSLESLARLINNSDEGAPSQLEITASVASYLGGLQVTIKDPATALDHMKLLHIIHDLRDGHATMKKAIDDVASHYLKCDWKLSSAQVDGFLKIWLSTTPSSIKVIKYLVSKLMTYETDTELDISEVEQKLPNSAVFKSCTATNFHTWYNVLVQALAQYVHKNLRRRGDFEDSIEQWAAAVDIFKELVAVTKKVQKNLILVSLLKHCRMFLDAFISGGAELLPEYWKREKELAQTFCKGLQVPCRTIQHICEHSKKNTDMQLMKSVPLVKRVLETLVFRVREVLGGQGAANAFWMGNLKHRDLHGDCINSQIIEENDIDLISSSDADSDIDEALLSGRNEQLGGSAHFDESSNDVDLLQASGDEVD</sequence>
<feature type="compositionally biased region" description="Acidic residues" evidence="7">
    <location>
        <begin position="400"/>
        <end position="409"/>
    </location>
</feature>
<dbReference type="PANTHER" id="PTHR32086:SF0">
    <property type="entry name" value="FANCONI ANEMIA GROUP D2 PROTEIN"/>
    <property type="match status" value="1"/>
</dbReference>
<dbReference type="InterPro" id="IPR029448">
    <property type="entry name" value="FANCD2"/>
</dbReference>
<feature type="region of interest" description="Disordered" evidence="7">
    <location>
        <begin position="374"/>
        <end position="410"/>
    </location>
</feature>
<evidence type="ECO:0000256" key="2">
    <source>
        <dbReference type="ARBA" id="ARBA00022499"/>
    </source>
</evidence>
<dbReference type="AlphaFoldDB" id="A0A1D2M5H2"/>
<evidence type="ECO:0000313" key="9">
    <source>
        <dbReference type="Proteomes" id="UP000094527"/>
    </source>
</evidence>
<accession>A0A1D2M5H2</accession>
<dbReference type="GO" id="GO:0031573">
    <property type="term" value="P:mitotic intra-S DNA damage checkpoint signaling"/>
    <property type="evidence" value="ECO:0007669"/>
    <property type="project" value="TreeGrafter"/>
</dbReference>
<dbReference type="OrthoDB" id="27031at2759"/>
<evidence type="ECO:0000256" key="4">
    <source>
        <dbReference type="ARBA" id="ARBA00023242"/>
    </source>
</evidence>
<evidence type="ECO:0000313" key="8">
    <source>
        <dbReference type="EMBL" id="ODM88226.1"/>
    </source>
</evidence>
<dbReference type="PANTHER" id="PTHR32086">
    <property type="entry name" value="FANCONI ANEMIA GROUP D2 PROTEIN"/>
    <property type="match status" value="1"/>
</dbReference>
<evidence type="ECO:0000256" key="5">
    <source>
        <dbReference type="ARBA" id="ARBA00093456"/>
    </source>
</evidence>
<proteinExistence type="inferred from homology"/>
<organism evidence="8 9">
    <name type="scientific">Orchesella cincta</name>
    <name type="common">Springtail</name>
    <name type="synonym">Podura cincta</name>
    <dbReference type="NCBI Taxonomy" id="48709"/>
    <lineage>
        <taxon>Eukaryota</taxon>
        <taxon>Metazoa</taxon>
        <taxon>Ecdysozoa</taxon>
        <taxon>Arthropoda</taxon>
        <taxon>Hexapoda</taxon>
        <taxon>Collembola</taxon>
        <taxon>Entomobryomorpha</taxon>
        <taxon>Entomobryoidea</taxon>
        <taxon>Orchesellidae</taxon>
        <taxon>Orchesellinae</taxon>
        <taxon>Orchesella</taxon>
    </lineage>
</organism>